<sequence>MKSVALITEYNPFHNGHKYHAEQAKKVTQADISIAIMSGQFVMRGMPALYSKFQRAKMASTEIDLVVELPLIGSLSSSDTFAEMGIKVAEYLDADSLCFGSESGDISTLQKVAQKLVAIEKTPEFKTLLKEGKSYARIISEQTNESVLKYPNNTLGISYLKQLINSHSSIQPYTIKRVHSEHHQHALTHDSFASGSAIRQDIINNGKEWMSMVPNESHPFFIHPFTNQNRLFRMLQLSIYQRSKSELQNIYTMSEGFENRLHQAIRNSTDYENLMQNLKTKRYTYTHIQRLLMNILLNVKYSDVDKTIQGVRILAMTSQGRQYLKTLKQRYTNRFFITNVNKQNAHFFHDEIKATHVYNLLTDNEQDDFNTPVFLY</sequence>
<evidence type="ECO:0000256" key="1">
    <source>
        <dbReference type="ARBA" id="ARBA00022555"/>
    </source>
</evidence>
<comment type="caution">
    <text evidence="4">Lacks conserved residue(s) required for the propagation of feature annotation.</text>
</comment>
<dbReference type="PANTHER" id="PTHR37825:SF1">
    <property type="entry name" value="TRNA(MET) CYTIDINE ACETATE LIGASE"/>
    <property type="match status" value="1"/>
</dbReference>
<keyword evidence="4" id="KW-0067">ATP-binding</keyword>
<dbReference type="Gene3D" id="3.40.50.620">
    <property type="entry name" value="HUPs"/>
    <property type="match status" value="1"/>
</dbReference>
<dbReference type="SUPFAM" id="SSF52374">
    <property type="entry name" value="Nucleotidylyl transferase"/>
    <property type="match status" value="1"/>
</dbReference>
<feature type="binding site" evidence="4">
    <location>
        <begin position="7"/>
        <end position="20"/>
    </location>
    <ligand>
        <name>ATP</name>
        <dbReference type="ChEBI" id="CHEBI:30616"/>
    </ligand>
</feature>
<evidence type="ECO:0000313" key="5">
    <source>
        <dbReference type="EMBL" id="MBI5974498.1"/>
    </source>
</evidence>
<dbReference type="Proteomes" id="UP000751852">
    <property type="component" value="Unassembled WGS sequence"/>
</dbReference>
<dbReference type="EC" id="6.3.4.-" evidence="4"/>
<reference evidence="5 6" key="1">
    <citation type="submission" date="2020-04" db="EMBL/GenBank/DDBJ databases">
        <title>Staphylococcus species from domestic dog.</title>
        <authorList>
            <person name="Paterson G.K."/>
        </authorList>
    </citation>
    <scope>NUCLEOTIDE SEQUENCE [LARGE SCALE GENOMIC DNA]</scope>
    <source>
        <strain evidence="5 6">H16/1A</strain>
    </source>
</reference>
<dbReference type="PANTHER" id="PTHR37825">
    <property type="entry name" value="TRNA(MET) CYTIDINE ACETATE LIGASE"/>
    <property type="match status" value="1"/>
</dbReference>
<dbReference type="InterPro" id="IPR014729">
    <property type="entry name" value="Rossmann-like_a/b/a_fold"/>
</dbReference>
<dbReference type="HAMAP" id="MF_01539">
    <property type="entry name" value="TmcAL"/>
    <property type="match status" value="1"/>
</dbReference>
<comment type="catalytic activity">
    <reaction evidence="4">
        <text>cytidine(34) in elongator tRNA(Met) + acetate + ATP = N(4)-acetylcytidine(34) in elongator tRNA(Met) + AMP + diphosphate</text>
        <dbReference type="Rhea" id="RHEA:58144"/>
        <dbReference type="Rhea" id="RHEA-COMP:10693"/>
        <dbReference type="Rhea" id="RHEA-COMP:10694"/>
        <dbReference type="ChEBI" id="CHEBI:30089"/>
        <dbReference type="ChEBI" id="CHEBI:30616"/>
        <dbReference type="ChEBI" id="CHEBI:33019"/>
        <dbReference type="ChEBI" id="CHEBI:74900"/>
        <dbReference type="ChEBI" id="CHEBI:82748"/>
        <dbReference type="ChEBI" id="CHEBI:456215"/>
    </reaction>
</comment>
<keyword evidence="1 4" id="KW-0820">tRNA-binding</keyword>
<evidence type="ECO:0000256" key="4">
    <source>
        <dbReference type="HAMAP-Rule" id="MF_01539"/>
    </source>
</evidence>
<dbReference type="Pfam" id="PF05636">
    <property type="entry name" value="HIGH_NTase1"/>
    <property type="match status" value="1"/>
</dbReference>
<comment type="similarity">
    <text evidence="4">Belongs to the TmcAL family.</text>
</comment>
<keyword evidence="3 4" id="KW-0819">tRNA processing</keyword>
<keyword evidence="6" id="KW-1185">Reference proteome</keyword>
<gene>
    <name evidence="4" type="primary">tmcAL</name>
    <name evidence="5" type="ORF">HHH54_02660</name>
</gene>
<keyword evidence="2 4" id="KW-0436">Ligase</keyword>
<dbReference type="RefSeq" id="WP_198617379.1">
    <property type="nucleotide sequence ID" value="NZ_JABANU010000005.1"/>
</dbReference>
<feature type="binding site" evidence="4">
    <location>
        <position position="152"/>
    </location>
    <ligand>
        <name>ATP</name>
        <dbReference type="ChEBI" id="CHEBI:30616"/>
    </ligand>
</feature>
<name>A0ABS0T6X6_9STAP</name>
<dbReference type="InterPro" id="IPR008513">
    <property type="entry name" value="tRNA(Met)_cyd_acetate_ligase"/>
</dbReference>
<protein>
    <recommendedName>
        <fullName evidence="4">tRNA(Met) cytidine acetate ligase</fullName>
        <ecNumber evidence="4">6.3.4.-</ecNumber>
    </recommendedName>
</protein>
<comment type="function">
    <text evidence="4">Catalyzes the formation of N(4)-acetylcytidine (ac(4)C) at the wobble position of elongator tRNA(Met), using acetate and ATP as substrates. First activates an acetate ion to form acetyladenylate (Ac-AMP) and then transfers the acetyl group to tRNA to form ac(4)C34.</text>
</comment>
<feature type="binding site" evidence="4">
    <location>
        <position position="177"/>
    </location>
    <ligand>
        <name>ATP</name>
        <dbReference type="ChEBI" id="CHEBI:30616"/>
    </ligand>
</feature>
<dbReference type="NCBIfam" id="NF010191">
    <property type="entry name" value="PRK13670.1"/>
    <property type="match status" value="1"/>
</dbReference>
<comment type="subcellular location">
    <subcellularLocation>
        <location evidence="4">Cytoplasm</location>
    </subcellularLocation>
</comment>
<evidence type="ECO:0000256" key="2">
    <source>
        <dbReference type="ARBA" id="ARBA00022598"/>
    </source>
</evidence>
<proteinExistence type="inferred from homology"/>
<feature type="binding site" evidence="4">
    <location>
        <position position="100"/>
    </location>
    <ligand>
        <name>ATP</name>
        <dbReference type="ChEBI" id="CHEBI:30616"/>
    </ligand>
</feature>
<evidence type="ECO:0000313" key="6">
    <source>
        <dbReference type="Proteomes" id="UP000751852"/>
    </source>
</evidence>
<evidence type="ECO:0000256" key="3">
    <source>
        <dbReference type="ARBA" id="ARBA00022694"/>
    </source>
</evidence>
<keyword evidence="4" id="KW-0694">RNA-binding</keyword>
<keyword evidence="4" id="KW-0963">Cytoplasm</keyword>
<organism evidence="5 6">
    <name type="scientific">Staphylococcus canis</name>
    <dbReference type="NCBI Taxonomy" id="2724942"/>
    <lineage>
        <taxon>Bacteria</taxon>
        <taxon>Bacillati</taxon>
        <taxon>Bacillota</taxon>
        <taxon>Bacilli</taxon>
        <taxon>Bacillales</taxon>
        <taxon>Staphylococcaceae</taxon>
        <taxon>Staphylococcus</taxon>
    </lineage>
</organism>
<dbReference type="EMBL" id="JABANU010000005">
    <property type="protein sequence ID" value="MBI5974498.1"/>
    <property type="molecule type" value="Genomic_DNA"/>
</dbReference>
<keyword evidence="4" id="KW-0547">Nucleotide-binding</keyword>
<comment type="caution">
    <text evidence="5">The sequence shown here is derived from an EMBL/GenBank/DDBJ whole genome shotgun (WGS) entry which is preliminary data.</text>
</comment>
<accession>A0ABS0T6X6</accession>